<keyword evidence="4" id="KW-0934">Plastid</keyword>
<accession>A0A6A5PDQ4</accession>
<gene>
    <name evidence="10" type="ORF">Lalb_Chr15g0084011</name>
</gene>
<comment type="subcellular location">
    <subcellularLocation>
        <location evidence="1">Plastid</location>
        <location evidence="1">Chloroplast membrane</location>
        <topology evidence="1">Multi-pass membrane protein</topology>
    </subcellularLocation>
</comment>
<organism evidence="10 11">
    <name type="scientific">Lupinus albus</name>
    <name type="common">White lupine</name>
    <name type="synonym">Lupinus termis</name>
    <dbReference type="NCBI Taxonomy" id="3870"/>
    <lineage>
        <taxon>Eukaryota</taxon>
        <taxon>Viridiplantae</taxon>
        <taxon>Streptophyta</taxon>
        <taxon>Embryophyta</taxon>
        <taxon>Tracheophyta</taxon>
        <taxon>Spermatophyta</taxon>
        <taxon>Magnoliopsida</taxon>
        <taxon>eudicotyledons</taxon>
        <taxon>Gunneridae</taxon>
        <taxon>Pentapetalae</taxon>
        <taxon>rosids</taxon>
        <taxon>fabids</taxon>
        <taxon>Fabales</taxon>
        <taxon>Fabaceae</taxon>
        <taxon>Papilionoideae</taxon>
        <taxon>50 kb inversion clade</taxon>
        <taxon>genistoids sensu lato</taxon>
        <taxon>core genistoids</taxon>
        <taxon>Genisteae</taxon>
        <taxon>Lupinus</taxon>
    </lineage>
</organism>
<keyword evidence="6" id="KW-0812">Transmembrane</keyword>
<keyword evidence="7" id="KW-0809">Transit peptide</keyword>
<comment type="similarity">
    <text evidence="2">Belongs to the UbiA prenyltransferase family.</text>
</comment>
<evidence type="ECO:0000256" key="6">
    <source>
        <dbReference type="ARBA" id="ARBA00022692"/>
    </source>
</evidence>
<dbReference type="NCBIfam" id="NF009525">
    <property type="entry name" value="PRK12887.1"/>
    <property type="match status" value="1"/>
</dbReference>
<proteinExistence type="inferred from homology"/>
<dbReference type="Gene3D" id="1.20.120.1780">
    <property type="entry name" value="UbiA prenyltransferase"/>
    <property type="match status" value="1"/>
</dbReference>
<name>A0A6A5PDQ4_LUPAL</name>
<evidence type="ECO:0000256" key="1">
    <source>
        <dbReference type="ARBA" id="ARBA00004508"/>
    </source>
</evidence>
<dbReference type="Proteomes" id="UP000447434">
    <property type="component" value="Chromosome 15"/>
</dbReference>
<dbReference type="InterPro" id="IPR000537">
    <property type="entry name" value="UbiA_prenyltransferase"/>
</dbReference>
<evidence type="ECO:0000256" key="9">
    <source>
        <dbReference type="ARBA" id="ARBA00023136"/>
    </source>
</evidence>
<evidence type="ECO:0000256" key="2">
    <source>
        <dbReference type="ARBA" id="ARBA00005985"/>
    </source>
</evidence>
<evidence type="ECO:0000256" key="8">
    <source>
        <dbReference type="ARBA" id="ARBA00022989"/>
    </source>
</evidence>
<dbReference type="OrthoDB" id="10285241at2759"/>
<keyword evidence="9" id="KW-0472">Membrane</keyword>
<evidence type="ECO:0000256" key="7">
    <source>
        <dbReference type="ARBA" id="ARBA00022946"/>
    </source>
</evidence>
<evidence type="ECO:0000313" key="10">
    <source>
        <dbReference type="EMBL" id="KAE9598725.1"/>
    </source>
</evidence>
<evidence type="ECO:0000313" key="11">
    <source>
        <dbReference type="Proteomes" id="UP000447434"/>
    </source>
</evidence>
<dbReference type="Gene3D" id="1.10.357.140">
    <property type="entry name" value="UbiA prenyltransferase"/>
    <property type="match status" value="1"/>
</dbReference>
<evidence type="ECO:0000256" key="3">
    <source>
        <dbReference type="ARBA" id="ARBA00022528"/>
    </source>
</evidence>
<dbReference type="Pfam" id="PF01040">
    <property type="entry name" value="UbiA"/>
    <property type="match status" value="1"/>
</dbReference>
<dbReference type="AlphaFoldDB" id="A0A6A5PDQ4"/>
<comment type="caution">
    <text evidence="10">The sequence shown here is derived from an EMBL/GenBank/DDBJ whole genome shotgun (WGS) entry which is preliminary data.</text>
</comment>
<protein>
    <submittedName>
        <fullName evidence="10">Putative naringenin 8-dimethylallyltransferase</fullName>
    </submittedName>
</protein>
<dbReference type="InterPro" id="IPR044502">
    <property type="entry name" value="AtHST-like"/>
</dbReference>
<keyword evidence="3" id="KW-0150">Chloroplast</keyword>
<sequence length="412" mass="46066">MASMLSASTISGVSSITKGGSFRRSKLFTNNHYANISASYVPTLLHKNGKLQKENFAIMASRHNLNHHYKVIDEGSTCEKRDTKYVVKSISSEQSFGYENQAKDPKNIWVTIKNAFDAFYRFTRPYAAIESAMAVISLSFLAVEKVSDLSPLFFIALFKLLVTSFLMNIFHCGFNQLCDIEIDKINKPYLPLASGEWSYTKSVIIVASSLLLCLGLAWVEGSGPLFWGFLIGAILTAVYSVNLPLLRWKNSALLAAINIFTNAGVVRPLGYYLHMQTCVLKRPATFPRPLIFCTAILSLYFLVVALSKDIPDTEGDEKFGVQSLSVRFGQKKVFWICISLLQMGYGATILAGATSPFLWSKLSTGLGHGILALALWYRAKSVDLKSKDSFQSFYVFIWKLLSIEYFLIPLFR</sequence>
<dbReference type="InterPro" id="IPR044878">
    <property type="entry name" value="UbiA_sf"/>
</dbReference>
<dbReference type="PANTHER" id="PTHR43009">
    <property type="entry name" value="HOMOGENTISATE SOLANESYLTRANSFERASE, CHLOROPLASTIC"/>
    <property type="match status" value="1"/>
</dbReference>
<dbReference type="PANTHER" id="PTHR43009:SF6">
    <property type="entry name" value="HOMOGENTISATE PHYTYLTRANSFERASE 1, CHLOROPLASTIC"/>
    <property type="match status" value="1"/>
</dbReference>
<dbReference type="CDD" id="cd13960">
    <property type="entry name" value="PT_UbiA_HPT1"/>
    <property type="match status" value="1"/>
</dbReference>
<evidence type="ECO:0000256" key="4">
    <source>
        <dbReference type="ARBA" id="ARBA00022640"/>
    </source>
</evidence>
<keyword evidence="5 10" id="KW-0808">Transferase</keyword>
<evidence type="ECO:0000256" key="5">
    <source>
        <dbReference type="ARBA" id="ARBA00022679"/>
    </source>
</evidence>
<keyword evidence="8" id="KW-1133">Transmembrane helix</keyword>
<reference evidence="11" key="1">
    <citation type="journal article" date="2020" name="Nat. Commun.">
        <title>Genome sequence of the cluster root forming white lupin.</title>
        <authorList>
            <person name="Hufnagel B."/>
            <person name="Marques A."/>
            <person name="Soriano A."/>
            <person name="Marques L."/>
            <person name="Divol F."/>
            <person name="Doumas P."/>
            <person name="Sallet E."/>
            <person name="Mancinotti D."/>
            <person name="Carrere S."/>
            <person name="Marande W."/>
            <person name="Arribat S."/>
            <person name="Keller J."/>
            <person name="Huneau C."/>
            <person name="Blein T."/>
            <person name="Aime D."/>
            <person name="Laguerre M."/>
            <person name="Taylor J."/>
            <person name="Schubert V."/>
            <person name="Nelson M."/>
            <person name="Geu-Flores F."/>
            <person name="Crespi M."/>
            <person name="Gallardo-Guerrero K."/>
            <person name="Delaux P.-M."/>
            <person name="Salse J."/>
            <person name="Berges H."/>
            <person name="Guyot R."/>
            <person name="Gouzy J."/>
            <person name="Peret B."/>
        </authorList>
    </citation>
    <scope>NUCLEOTIDE SEQUENCE [LARGE SCALE GENOMIC DNA]</scope>
    <source>
        <strain evidence="11">cv. Amiga</strain>
    </source>
</reference>
<dbReference type="EMBL" id="WOCE01000015">
    <property type="protein sequence ID" value="KAE9598725.1"/>
    <property type="molecule type" value="Genomic_DNA"/>
</dbReference>
<dbReference type="GO" id="GO:0031969">
    <property type="term" value="C:chloroplast membrane"/>
    <property type="evidence" value="ECO:0007669"/>
    <property type="project" value="UniProtKB-SubCell"/>
</dbReference>
<dbReference type="GO" id="GO:0004659">
    <property type="term" value="F:prenyltransferase activity"/>
    <property type="evidence" value="ECO:0007669"/>
    <property type="project" value="InterPro"/>
</dbReference>
<keyword evidence="11" id="KW-1185">Reference proteome</keyword>